<evidence type="ECO:0000259" key="4">
    <source>
        <dbReference type="SMART" id="SM00822"/>
    </source>
</evidence>
<organism evidence="5 6">
    <name type="scientific">Ornithinimicrobium kibberense</name>
    <dbReference type="NCBI Taxonomy" id="282060"/>
    <lineage>
        <taxon>Bacteria</taxon>
        <taxon>Bacillati</taxon>
        <taxon>Actinomycetota</taxon>
        <taxon>Actinomycetes</taxon>
        <taxon>Micrococcales</taxon>
        <taxon>Ornithinimicrobiaceae</taxon>
        <taxon>Ornithinimicrobium</taxon>
    </lineage>
</organism>
<evidence type="ECO:0000256" key="3">
    <source>
        <dbReference type="RuleBase" id="RU000363"/>
    </source>
</evidence>
<name>A0ABV5V5W9_9MICO</name>
<dbReference type="PANTHER" id="PTHR43391">
    <property type="entry name" value="RETINOL DEHYDROGENASE-RELATED"/>
    <property type="match status" value="1"/>
</dbReference>
<dbReference type="SUPFAM" id="SSF51735">
    <property type="entry name" value="NAD(P)-binding Rossmann-fold domains"/>
    <property type="match status" value="1"/>
</dbReference>
<dbReference type="EC" id="1.-.-.-" evidence="5"/>
<dbReference type="InterPro" id="IPR002347">
    <property type="entry name" value="SDR_fam"/>
</dbReference>
<dbReference type="InterPro" id="IPR057326">
    <property type="entry name" value="KR_dom"/>
</dbReference>
<dbReference type="PANTHER" id="PTHR43391:SF82">
    <property type="entry name" value="OXIDOREDUCTASE SADH-RELATED"/>
    <property type="match status" value="1"/>
</dbReference>
<dbReference type="Gene3D" id="3.40.50.720">
    <property type="entry name" value="NAD(P)-binding Rossmann-like Domain"/>
    <property type="match status" value="1"/>
</dbReference>
<protein>
    <submittedName>
        <fullName evidence="5">SDR family NAD(P)-dependent oxidoreductase</fullName>
        <ecNumber evidence="5">1.-.-.-</ecNumber>
    </submittedName>
</protein>
<dbReference type="PRINTS" id="PR00081">
    <property type="entry name" value="GDHRDH"/>
</dbReference>
<dbReference type="SMART" id="SM00822">
    <property type="entry name" value="PKS_KR"/>
    <property type="match status" value="1"/>
</dbReference>
<dbReference type="Proteomes" id="UP001589613">
    <property type="component" value="Unassembled WGS sequence"/>
</dbReference>
<keyword evidence="2 5" id="KW-0560">Oxidoreductase</keyword>
<dbReference type="RefSeq" id="WP_141337966.1">
    <property type="nucleotide sequence ID" value="NZ_JBHMAX010000024.1"/>
</dbReference>
<keyword evidence="6" id="KW-1185">Reference proteome</keyword>
<feature type="domain" description="Ketoreductase" evidence="4">
    <location>
        <begin position="6"/>
        <end position="190"/>
    </location>
</feature>
<dbReference type="PRINTS" id="PR00080">
    <property type="entry name" value="SDRFAMILY"/>
</dbReference>
<dbReference type="Pfam" id="PF00106">
    <property type="entry name" value="adh_short"/>
    <property type="match status" value="1"/>
</dbReference>
<dbReference type="EMBL" id="JBHMAX010000024">
    <property type="protein sequence ID" value="MFB9733125.1"/>
    <property type="molecule type" value="Genomic_DNA"/>
</dbReference>
<dbReference type="GO" id="GO:0016491">
    <property type="term" value="F:oxidoreductase activity"/>
    <property type="evidence" value="ECO:0007669"/>
    <property type="project" value="UniProtKB-KW"/>
</dbReference>
<evidence type="ECO:0000313" key="6">
    <source>
        <dbReference type="Proteomes" id="UP001589613"/>
    </source>
</evidence>
<evidence type="ECO:0000256" key="2">
    <source>
        <dbReference type="ARBA" id="ARBA00023002"/>
    </source>
</evidence>
<evidence type="ECO:0000313" key="5">
    <source>
        <dbReference type="EMBL" id="MFB9733125.1"/>
    </source>
</evidence>
<comment type="similarity">
    <text evidence="1 3">Belongs to the short-chain dehydrogenases/reductases (SDR) family.</text>
</comment>
<reference evidence="5 6" key="1">
    <citation type="submission" date="2024-09" db="EMBL/GenBank/DDBJ databases">
        <authorList>
            <person name="Sun Q."/>
            <person name="Mori K."/>
        </authorList>
    </citation>
    <scope>NUCLEOTIDE SEQUENCE [LARGE SCALE GENOMIC DNA]</scope>
    <source>
        <strain evidence="5 6">JCM 12763</strain>
    </source>
</reference>
<comment type="caution">
    <text evidence="5">The sequence shown here is derived from an EMBL/GenBank/DDBJ whole genome shotgun (WGS) entry which is preliminary data.</text>
</comment>
<gene>
    <name evidence="5" type="ORF">ACFFN0_13830</name>
</gene>
<evidence type="ECO:0000256" key="1">
    <source>
        <dbReference type="ARBA" id="ARBA00006484"/>
    </source>
</evidence>
<sequence>MQVNDKVFVVTGGGNGIGREVVLELIRRGARVAALDLRAEALAGTQGLAAAGERLSVHVVDIGDRERVEAVADEVVAVHGRVDGLLNVAGIIQQFVPFAELDYPEMEKVLQVNLWGTIHVNKAFLPHLRTAPEACLVNVSSMGGFLPVPGQTLYGASKAAVTLLTEGLYAELRETDVAVTVVFPGAIGTDITANSGVVVPGGADAAEARANSQHRVTSAVDAARTIVDQAVVEGRFRVTVGKDAMVMDLFSRVAPRRATDFIARKMADLLQRPAVPAG</sequence>
<accession>A0ABV5V5W9</accession>
<dbReference type="InterPro" id="IPR036291">
    <property type="entry name" value="NAD(P)-bd_dom_sf"/>
</dbReference>
<proteinExistence type="inferred from homology"/>